<dbReference type="GO" id="GO:0008233">
    <property type="term" value="F:peptidase activity"/>
    <property type="evidence" value="ECO:0007669"/>
    <property type="project" value="UniProtKB-KW"/>
</dbReference>
<dbReference type="GO" id="GO:0006508">
    <property type="term" value="P:proteolysis"/>
    <property type="evidence" value="ECO:0007669"/>
    <property type="project" value="UniProtKB-KW"/>
</dbReference>
<reference evidence="2" key="2">
    <citation type="submission" date="2021-04" db="EMBL/GenBank/DDBJ databases">
        <authorList>
            <person name="Gilroy R."/>
        </authorList>
    </citation>
    <scope>NUCLEOTIDE SEQUENCE</scope>
    <source>
        <strain evidence="2">ChiHejej3B27-3195</strain>
    </source>
</reference>
<feature type="region of interest" description="Disordered" evidence="1">
    <location>
        <begin position="84"/>
        <end position="109"/>
    </location>
</feature>
<name>A0A9D1USF4_9MICC</name>
<accession>A0A9D1USF4</accession>
<dbReference type="Gene3D" id="1.10.1780.10">
    <property type="entry name" value="Clp, N-terminal domain"/>
    <property type="match status" value="1"/>
</dbReference>
<organism evidence="2 3">
    <name type="scientific">Candidatus Nesterenkonia stercoripullorum</name>
    <dbReference type="NCBI Taxonomy" id="2838701"/>
    <lineage>
        <taxon>Bacteria</taxon>
        <taxon>Bacillati</taxon>
        <taxon>Actinomycetota</taxon>
        <taxon>Actinomycetes</taxon>
        <taxon>Micrococcales</taxon>
        <taxon>Micrococcaceae</taxon>
        <taxon>Nesterenkonia</taxon>
    </lineage>
</organism>
<dbReference type="Proteomes" id="UP000824151">
    <property type="component" value="Unassembled WGS sequence"/>
</dbReference>
<dbReference type="EMBL" id="DXGD01000173">
    <property type="protein sequence ID" value="HIW99446.1"/>
    <property type="molecule type" value="Genomic_DNA"/>
</dbReference>
<sequence length="109" mass="11388">MGQHTADIDHLSLALVVNQQVASQVLRRLGITVETAREAVATQHAEQLASLGITAHTPSPGRITFHETEAVQWGPSPLAVIKESAQGKSVATPQPGVPVGLPSIASRLS</sequence>
<proteinExistence type="predicted"/>
<comment type="caution">
    <text evidence="2">The sequence shown here is derived from an EMBL/GenBank/DDBJ whole genome shotgun (WGS) entry which is preliminary data.</text>
</comment>
<protein>
    <submittedName>
        <fullName evidence="2">Clp protease N-terminal domain-containing protein</fullName>
    </submittedName>
</protein>
<gene>
    <name evidence="2" type="ORF">H9871_04815</name>
</gene>
<keyword evidence="2" id="KW-0378">Hydrolase</keyword>
<evidence type="ECO:0000313" key="2">
    <source>
        <dbReference type="EMBL" id="HIW99446.1"/>
    </source>
</evidence>
<dbReference type="InterPro" id="IPR036628">
    <property type="entry name" value="Clp_N_dom_sf"/>
</dbReference>
<evidence type="ECO:0000313" key="3">
    <source>
        <dbReference type="Proteomes" id="UP000824151"/>
    </source>
</evidence>
<dbReference type="AlphaFoldDB" id="A0A9D1USF4"/>
<keyword evidence="2" id="KW-0645">Protease</keyword>
<evidence type="ECO:0000256" key="1">
    <source>
        <dbReference type="SAM" id="MobiDB-lite"/>
    </source>
</evidence>
<reference evidence="2" key="1">
    <citation type="journal article" date="2021" name="PeerJ">
        <title>Extensive microbial diversity within the chicken gut microbiome revealed by metagenomics and culture.</title>
        <authorList>
            <person name="Gilroy R."/>
            <person name="Ravi A."/>
            <person name="Getino M."/>
            <person name="Pursley I."/>
            <person name="Horton D.L."/>
            <person name="Alikhan N.F."/>
            <person name="Baker D."/>
            <person name="Gharbi K."/>
            <person name="Hall N."/>
            <person name="Watson M."/>
            <person name="Adriaenssens E.M."/>
            <person name="Foster-Nyarko E."/>
            <person name="Jarju S."/>
            <person name="Secka A."/>
            <person name="Antonio M."/>
            <person name="Oren A."/>
            <person name="Chaudhuri R.R."/>
            <person name="La Ragione R."/>
            <person name="Hildebrand F."/>
            <person name="Pallen M.J."/>
        </authorList>
    </citation>
    <scope>NUCLEOTIDE SEQUENCE</scope>
    <source>
        <strain evidence="2">ChiHejej3B27-3195</strain>
    </source>
</reference>